<evidence type="ECO:0000313" key="2">
    <source>
        <dbReference type="EMBL" id="RFU40436.1"/>
    </source>
</evidence>
<feature type="compositionally biased region" description="Pro residues" evidence="1">
    <location>
        <begin position="221"/>
        <end position="231"/>
    </location>
</feature>
<feature type="region of interest" description="Disordered" evidence="1">
    <location>
        <begin position="219"/>
        <end position="240"/>
    </location>
</feature>
<dbReference type="EMBL" id="QURH01000286">
    <property type="protein sequence ID" value="RFU40436.1"/>
    <property type="molecule type" value="Genomic_DNA"/>
</dbReference>
<dbReference type="AlphaFoldDB" id="A0A372JKW0"/>
<evidence type="ECO:0000313" key="3">
    <source>
        <dbReference type="Proteomes" id="UP000261811"/>
    </source>
</evidence>
<evidence type="ECO:0000256" key="1">
    <source>
        <dbReference type="SAM" id="MobiDB-lite"/>
    </source>
</evidence>
<dbReference type="RefSeq" id="WP_117358460.1">
    <property type="nucleotide sequence ID" value="NZ_QURH01000286.1"/>
</dbReference>
<keyword evidence="3" id="KW-1185">Reference proteome</keyword>
<proteinExistence type="predicted"/>
<organism evidence="2 3">
    <name type="scientific">Actinomadura logoneensis</name>
    <dbReference type="NCBI Taxonomy" id="2293572"/>
    <lineage>
        <taxon>Bacteria</taxon>
        <taxon>Bacillati</taxon>
        <taxon>Actinomycetota</taxon>
        <taxon>Actinomycetes</taxon>
        <taxon>Streptosporangiales</taxon>
        <taxon>Thermomonosporaceae</taxon>
        <taxon>Actinomadura</taxon>
    </lineage>
</organism>
<evidence type="ECO:0008006" key="4">
    <source>
        <dbReference type="Google" id="ProtNLM"/>
    </source>
</evidence>
<dbReference type="OrthoDB" id="3481710at2"/>
<sequence>MSDRHDLIIATAERGDLDHACALALAVDSPRYRDLAFADIARIADAAGSLERAEDALSRILDPHVRSLVQSELLGNAAARHDFERAERIARAAPEPHVRTGLLLAVIRALAAAGRRDRALALADELRRAAHDQRDPLDRDWASLDAVMAAIAADDLHGALRTAEAIGSPVVRVGALAEIAKAADDPALAARLLDQATALARSLPSRADRATALLSVLRAHPAPPDQAPPRPHSPKALTGS</sequence>
<name>A0A372JKW0_9ACTN</name>
<dbReference type="Proteomes" id="UP000261811">
    <property type="component" value="Unassembled WGS sequence"/>
</dbReference>
<reference evidence="2 3" key="1">
    <citation type="submission" date="2018-08" db="EMBL/GenBank/DDBJ databases">
        <title>Actinomadura jelena sp. nov., a novel Actinomycete isolated from soil in Chad.</title>
        <authorList>
            <person name="Shi L."/>
        </authorList>
    </citation>
    <scope>NUCLEOTIDE SEQUENCE [LARGE SCALE GENOMIC DNA]</scope>
    <source>
        <strain evidence="2 3">NEAU-G17</strain>
    </source>
</reference>
<dbReference type="Gene3D" id="1.25.40.10">
    <property type="entry name" value="Tetratricopeptide repeat domain"/>
    <property type="match status" value="1"/>
</dbReference>
<dbReference type="InterPro" id="IPR011990">
    <property type="entry name" value="TPR-like_helical_dom_sf"/>
</dbReference>
<protein>
    <recommendedName>
        <fullName evidence="4">Tetratricopeptide repeat protein</fullName>
    </recommendedName>
</protein>
<comment type="caution">
    <text evidence="2">The sequence shown here is derived from an EMBL/GenBank/DDBJ whole genome shotgun (WGS) entry which is preliminary data.</text>
</comment>
<accession>A0A372JKW0</accession>
<gene>
    <name evidence="2" type="ORF">DZF91_17120</name>
</gene>